<evidence type="ECO:0000313" key="1">
    <source>
        <dbReference type="EMBL" id="VTZ61788.1"/>
    </source>
</evidence>
<dbReference type="Proteomes" id="UP000507954">
    <property type="component" value="Unassembled WGS sequence"/>
</dbReference>
<gene>
    <name evidence="1" type="ORF">EMEDMD4_310037</name>
</gene>
<proteinExistence type="predicted"/>
<organism evidence="1">
    <name type="scientific">Sinorhizobium medicae</name>
    <dbReference type="NCBI Taxonomy" id="110321"/>
    <lineage>
        <taxon>Bacteria</taxon>
        <taxon>Pseudomonadati</taxon>
        <taxon>Pseudomonadota</taxon>
        <taxon>Alphaproteobacteria</taxon>
        <taxon>Hyphomicrobiales</taxon>
        <taxon>Rhizobiaceae</taxon>
        <taxon>Sinorhizobium/Ensifer group</taxon>
        <taxon>Sinorhizobium</taxon>
    </lineage>
</organism>
<sequence length="165" mass="17864">MIKLTRKSGNSFELDGATVLRIRKTRASADPDLGNTLINASQEFFVMEEASAVAAAVEIELPTLHAFTQPYGAPVWVDARSAAGPMPVAPNADGMNSAFDVGGKRQYVRETHQQVRDVIQAAHGDVQPIPDDTFWSQSVEAIKNFLGDVEDWDPDRGVVDPAPST</sequence>
<dbReference type="RefSeq" id="WP_180161803.1">
    <property type="nucleotide sequence ID" value="NZ_CABFNB010000097.1"/>
</dbReference>
<name>A0A508WWB9_9HYPH</name>
<dbReference type="EMBL" id="CABFNB010000097">
    <property type="protein sequence ID" value="VTZ61788.1"/>
    <property type="molecule type" value="Genomic_DNA"/>
</dbReference>
<protein>
    <submittedName>
        <fullName evidence="1">Uncharacterized protein</fullName>
    </submittedName>
</protein>
<dbReference type="AlphaFoldDB" id="A0A508WWB9"/>
<reference evidence="1" key="1">
    <citation type="submission" date="2019-06" db="EMBL/GenBank/DDBJ databases">
        <authorList>
            <person name="Le Quere A."/>
            <person name="Colella S."/>
        </authorList>
    </citation>
    <scope>NUCLEOTIDE SEQUENCE</scope>
    <source>
        <strain evidence="1">EmedicaeMD41</strain>
    </source>
</reference>
<accession>A0A508WWB9</accession>